<evidence type="ECO:0000313" key="1">
    <source>
        <dbReference type="EMBL" id="SNV47918.1"/>
    </source>
</evidence>
<proteinExistence type="predicted"/>
<dbReference type="AlphaFoldDB" id="A0A239XPU0"/>
<evidence type="ECO:0000313" key="2">
    <source>
        <dbReference type="Proteomes" id="UP000215144"/>
    </source>
</evidence>
<gene>
    <name evidence="1" type="ORF">SAMEA4504048_02437</name>
</gene>
<organism evidence="1 2">
    <name type="scientific">Streptococcus acidominimus</name>
    <dbReference type="NCBI Taxonomy" id="1326"/>
    <lineage>
        <taxon>Bacteria</taxon>
        <taxon>Bacillati</taxon>
        <taxon>Bacillota</taxon>
        <taxon>Bacilli</taxon>
        <taxon>Lactobacillales</taxon>
        <taxon>Streptococcaceae</taxon>
        <taxon>Streptococcus</taxon>
    </lineage>
</organism>
<name>A0A239XPU0_STRAI</name>
<accession>A0A239XPU0</accession>
<reference evidence="1 2" key="1">
    <citation type="submission" date="2017-06" db="EMBL/GenBank/DDBJ databases">
        <authorList>
            <consortium name="Pathogen Informatics"/>
        </authorList>
    </citation>
    <scope>NUCLEOTIDE SEQUENCE [LARGE SCALE GENOMIC DNA]</scope>
    <source>
        <strain evidence="1 2">NCTC11291</strain>
    </source>
</reference>
<dbReference type="Proteomes" id="UP000215144">
    <property type="component" value="Chromosome 1"/>
</dbReference>
<dbReference type="OrthoDB" id="2236884at2"/>
<dbReference type="EMBL" id="LT906454">
    <property type="protein sequence ID" value="SNV47918.1"/>
    <property type="molecule type" value="Genomic_DNA"/>
</dbReference>
<protein>
    <submittedName>
        <fullName evidence="1">Uncharacterized protein</fullName>
    </submittedName>
</protein>
<sequence length="83" mass="10164">MVKRDITDNYEELLNYTEEIRESVNIIHDWLKKKPNFDDHWSYHDLIALHGQHFALLNLIMYRMDDLITEHRKIIEEIIQGRD</sequence>
<dbReference type="KEGG" id="saco:SAME_02437"/>